<organism evidence="1 2">
    <name type="scientific">Prauserella isguenensis</name>
    <dbReference type="NCBI Taxonomy" id="1470180"/>
    <lineage>
        <taxon>Bacteria</taxon>
        <taxon>Bacillati</taxon>
        <taxon>Actinomycetota</taxon>
        <taxon>Actinomycetes</taxon>
        <taxon>Pseudonocardiales</taxon>
        <taxon>Pseudonocardiaceae</taxon>
        <taxon>Prauserella</taxon>
    </lineage>
</organism>
<dbReference type="EMBL" id="JACHWU010000001">
    <property type="protein sequence ID" value="MBB3049671.1"/>
    <property type="molecule type" value="Genomic_DNA"/>
</dbReference>
<dbReference type="Proteomes" id="UP000550714">
    <property type="component" value="Unassembled WGS sequence"/>
</dbReference>
<proteinExistence type="predicted"/>
<dbReference type="RefSeq" id="WP_183647512.1">
    <property type="nucleotide sequence ID" value="NZ_JACHWU010000001.1"/>
</dbReference>
<sequence>MRRLLLVVLAVLAAAFGAFVVGMRRKSPAVQDRVRQFSKHVMTPAVLPTAGTAGQGNGVVHHRGRTSGREYATPVTPLPIAGGFLIGLPYTARADWARNILAAGRATVEFDGERHEVTEPVVVSYDEVEELLPRGVRLGAKVFALDEFLRVRTVAKA</sequence>
<evidence type="ECO:0000313" key="2">
    <source>
        <dbReference type="Proteomes" id="UP000550714"/>
    </source>
</evidence>
<keyword evidence="2" id="KW-1185">Reference proteome</keyword>
<gene>
    <name evidence="1" type="ORF">FHS23_000666</name>
</gene>
<evidence type="ECO:0000313" key="1">
    <source>
        <dbReference type="EMBL" id="MBB3049671.1"/>
    </source>
</evidence>
<name>A0A839RVB9_9PSEU</name>
<dbReference type="InterPro" id="IPR012349">
    <property type="entry name" value="Split_barrel_FMN-bd"/>
</dbReference>
<dbReference type="AlphaFoldDB" id="A0A839RVB9"/>
<accession>A0A839RVB9</accession>
<dbReference type="Gene3D" id="2.30.110.10">
    <property type="entry name" value="Electron Transport, Fmn-binding Protein, Chain A"/>
    <property type="match status" value="1"/>
</dbReference>
<reference evidence="1 2" key="1">
    <citation type="submission" date="2020-08" db="EMBL/GenBank/DDBJ databases">
        <title>Genomic Encyclopedia of Type Strains, Phase III (KMG-III): the genomes of soil and plant-associated and newly described type strains.</title>
        <authorList>
            <person name="Whitman W."/>
        </authorList>
    </citation>
    <scope>NUCLEOTIDE SEQUENCE [LARGE SCALE GENOMIC DNA]</scope>
    <source>
        <strain evidence="1 2">CECT 8577</strain>
    </source>
</reference>
<protein>
    <submittedName>
        <fullName evidence="1">Deazaflavin-dependent oxidoreductase (Nitroreductase family)</fullName>
    </submittedName>
</protein>
<comment type="caution">
    <text evidence="1">The sequence shown here is derived from an EMBL/GenBank/DDBJ whole genome shotgun (WGS) entry which is preliminary data.</text>
</comment>